<dbReference type="InterPro" id="IPR015422">
    <property type="entry name" value="PyrdxlP-dep_Trfase_small"/>
</dbReference>
<dbReference type="Gene3D" id="3.90.1150.10">
    <property type="entry name" value="Aspartate Aminotransferase, domain 1"/>
    <property type="match status" value="1"/>
</dbReference>
<keyword evidence="3" id="KW-0032">Aminotransferase</keyword>
<keyword evidence="2" id="KW-0663">Pyridoxal phosphate</keyword>
<dbReference type="Pfam" id="PF01041">
    <property type="entry name" value="DegT_DnrJ_EryC1"/>
    <property type="match status" value="1"/>
</dbReference>
<evidence type="ECO:0000256" key="1">
    <source>
        <dbReference type="ARBA" id="ARBA00037999"/>
    </source>
</evidence>
<dbReference type="InterPro" id="IPR015424">
    <property type="entry name" value="PyrdxlP-dep_Trfase"/>
</dbReference>
<reference evidence="3" key="1">
    <citation type="submission" date="2023-09" db="EMBL/GenBank/DDBJ databases">
        <title>Undibacterium sp. 20NA77.5 isolated from freshwater.</title>
        <authorList>
            <person name="Le V."/>
            <person name="Ko S.-R."/>
            <person name="Ahn C.-Y."/>
            <person name="Oh H.-M."/>
        </authorList>
    </citation>
    <scope>NUCLEOTIDE SEQUENCE</scope>
    <source>
        <strain evidence="3">20NA77.5</strain>
    </source>
</reference>
<dbReference type="PANTHER" id="PTHR30244:SF34">
    <property type="entry name" value="DTDP-4-AMINO-4,6-DIDEOXYGALACTOSE TRANSAMINASE"/>
    <property type="match status" value="1"/>
</dbReference>
<name>A0ABY9RP77_9BURK</name>
<keyword evidence="3" id="KW-0808">Transferase</keyword>
<dbReference type="CDD" id="cd00616">
    <property type="entry name" value="AHBA_syn"/>
    <property type="match status" value="1"/>
</dbReference>
<evidence type="ECO:0000313" key="4">
    <source>
        <dbReference type="Proteomes" id="UP001181355"/>
    </source>
</evidence>
<comment type="similarity">
    <text evidence="1 2">Belongs to the DegT/DnrJ/EryC1 family.</text>
</comment>
<dbReference type="RefSeq" id="WP_309483956.1">
    <property type="nucleotide sequence ID" value="NZ_CP133720.1"/>
</dbReference>
<dbReference type="EMBL" id="CP133720">
    <property type="protein sequence ID" value="WMW82485.1"/>
    <property type="molecule type" value="Genomic_DNA"/>
</dbReference>
<evidence type="ECO:0000256" key="2">
    <source>
        <dbReference type="RuleBase" id="RU004508"/>
    </source>
</evidence>
<dbReference type="InterPro" id="IPR000653">
    <property type="entry name" value="DegT/StrS_aminotransferase"/>
</dbReference>
<dbReference type="InterPro" id="IPR015421">
    <property type="entry name" value="PyrdxlP-dep_Trfase_major"/>
</dbReference>
<sequence>MSATPAFLPFTKPTVDEETISAVADVLRSGWLTSGPRVKEFEAQLSEYFGGRPVRTFNSGTCTMEIALRIAGIGEGDEVITTPNSWVATANVVIETGATPVFVDIDPKTHNIDLNKLEAAITPRTKAIIPVHMCGLPCDMDQLYALAQKHQLRVVEDAAQAIGSTWKGKRIGAFGDFASFSFQVNKNIMTGEGGCLVLNNEEEAKLAEKYRLQGVVRSGLDGIDVEVLGGKYNMTDIAAAIGLGQMKRLEEFNQKRAALARHYFTCFGQQFDADTGAELPVADFENSNWHMFHVVLPERVERASFMQKMLDRGIGLGYHYRAIHLFSLYRQRGFTEGMFPVAERIGKQIVTLPLFPSMTENDVERVVAEVKSCLSSF</sequence>
<dbReference type="Proteomes" id="UP001181355">
    <property type="component" value="Chromosome"/>
</dbReference>
<dbReference type="GO" id="GO:0008483">
    <property type="term" value="F:transaminase activity"/>
    <property type="evidence" value="ECO:0007669"/>
    <property type="project" value="UniProtKB-KW"/>
</dbReference>
<evidence type="ECO:0000313" key="3">
    <source>
        <dbReference type="EMBL" id="WMW82485.1"/>
    </source>
</evidence>
<accession>A0ABY9RP77</accession>
<gene>
    <name evidence="3" type="ORF">RF679_09460</name>
</gene>
<protein>
    <submittedName>
        <fullName evidence="3">DegT/DnrJ/EryC1/StrS aminotransferase family protein</fullName>
    </submittedName>
</protein>
<dbReference type="PIRSF" id="PIRSF000390">
    <property type="entry name" value="PLP_StrS"/>
    <property type="match status" value="1"/>
</dbReference>
<keyword evidence="4" id="KW-1185">Reference proteome</keyword>
<proteinExistence type="inferred from homology"/>
<organism evidence="3 4">
    <name type="scientific">Undibacterium cyanobacteriorum</name>
    <dbReference type="NCBI Taxonomy" id="3073561"/>
    <lineage>
        <taxon>Bacteria</taxon>
        <taxon>Pseudomonadati</taxon>
        <taxon>Pseudomonadota</taxon>
        <taxon>Betaproteobacteria</taxon>
        <taxon>Burkholderiales</taxon>
        <taxon>Oxalobacteraceae</taxon>
        <taxon>Undibacterium</taxon>
    </lineage>
</organism>
<dbReference type="SUPFAM" id="SSF53383">
    <property type="entry name" value="PLP-dependent transferases"/>
    <property type="match status" value="1"/>
</dbReference>
<dbReference type="PANTHER" id="PTHR30244">
    <property type="entry name" value="TRANSAMINASE"/>
    <property type="match status" value="1"/>
</dbReference>
<dbReference type="Gene3D" id="3.40.640.10">
    <property type="entry name" value="Type I PLP-dependent aspartate aminotransferase-like (Major domain)"/>
    <property type="match status" value="1"/>
</dbReference>